<evidence type="ECO:0000313" key="2">
    <source>
        <dbReference type="EMBL" id="RMZ58597.1"/>
    </source>
</evidence>
<dbReference type="InterPro" id="IPR044023">
    <property type="entry name" value="Ig_7"/>
</dbReference>
<reference evidence="2 3" key="1">
    <citation type="submission" date="2018-08" db="EMBL/GenBank/DDBJ databases">
        <title>Chryseobacterium nematophagum: a novel matrix digesting pathogen of nematodes.</title>
        <authorList>
            <person name="Page A."/>
            <person name="Roberts M."/>
            <person name="Felix M.-A."/>
            <person name="Weir W."/>
        </authorList>
    </citation>
    <scope>NUCLEOTIDE SEQUENCE [LARGE SCALE GENOMIC DNA]</scope>
    <source>
        <strain evidence="2 3">JUb275</strain>
    </source>
</reference>
<dbReference type="InterPro" id="IPR013783">
    <property type="entry name" value="Ig-like_fold"/>
</dbReference>
<dbReference type="RefSeq" id="WP_122547746.1">
    <property type="nucleotide sequence ID" value="NZ_QWIV01000014.1"/>
</dbReference>
<dbReference type="NCBIfam" id="TIGR04131">
    <property type="entry name" value="Bac_Flav_CTERM"/>
    <property type="match status" value="1"/>
</dbReference>
<dbReference type="Pfam" id="PF19081">
    <property type="entry name" value="Ig_7"/>
    <property type="match status" value="1"/>
</dbReference>
<protein>
    <submittedName>
        <fullName evidence="2">Gliding motility-associated C-terminal domain-containing protein</fullName>
    </submittedName>
</protein>
<dbReference type="InterPro" id="IPR026341">
    <property type="entry name" value="T9SS_type_B"/>
</dbReference>
<evidence type="ECO:0000259" key="1">
    <source>
        <dbReference type="Pfam" id="PF19081"/>
    </source>
</evidence>
<dbReference type="Proteomes" id="UP000267524">
    <property type="component" value="Unassembled WGS sequence"/>
</dbReference>
<gene>
    <name evidence="2" type="ORF">D1632_13410</name>
</gene>
<name>A0A3M7L7L9_9FLAO</name>
<dbReference type="InterPro" id="IPR049804">
    <property type="entry name" value="Choice_anch_L"/>
</dbReference>
<organism evidence="2 3">
    <name type="scientific">Chryseobacterium nematophagum</name>
    <dbReference type="NCBI Taxonomy" id="2305228"/>
    <lineage>
        <taxon>Bacteria</taxon>
        <taxon>Pseudomonadati</taxon>
        <taxon>Bacteroidota</taxon>
        <taxon>Flavobacteriia</taxon>
        <taxon>Flavobacteriales</taxon>
        <taxon>Weeksellaceae</taxon>
        <taxon>Chryseobacterium group</taxon>
        <taxon>Chryseobacterium</taxon>
    </lineage>
</organism>
<accession>A0A3M7L7L9</accession>
<proteinExistence type="predicted"/>
<dbReference type="Gene3D" id="2.60.40.10">
    <property type="entry name" value="Immunoglobulins"/>
    <property type="match status" value="1"/>
</dbReference>
<dbReference type="AlphaFoldDB" id="A0A3M7L7L9"/>
<keyword evidence="3" id="KW-1185">Reference proteome</keyword>
<comment type="caution">
    <text evidence="2">The sequence shown here is derived from an EMBL/GenBank/DDBJ whole genome shotgun (WGS) entry which is preliminary data.</text>
</comment>
<dbReference type="NCBIfam" id="NF038133">
    <property type="entry name" value="choice_anch_L"/>
    <property type="match status" value="1"/>
</dbReference>
<feature type="domain" description="Ig-like" evidence="1">
    <location>
        <begin position="491"/>
        <end position="563"/>
    </location>
</feature>
<evidence type="ECO:0000313" key="3">
    <source>
        <dbReference type="Proteomes" id="UP000267524"/>
    </source>
</evidence>
<dbReference type="Pfam" id="PF13585">
    <property type="entry name" value="CHU_C"/>
    <property type="match status" value="1"/>
</dbReference>
<dbReference type="EMBL" id="QWIV01000014">
    <property type="protein sequence ID" value="RMZ58597.1"/>
    <property type="molecule type" value="Genomic_DNA"/>
</dbReference>
<sequence length="795" mass="86151">MLNFRLKPPIFLLLVLFIPTIIFSQQNRKLIYKNPKATVMKAGDFIDVNATSYVASSYTPEQLVKDILINGGTTCATANVTNVTISPNHEVTNENRFWGYFNKGTTNFPFEEGIVLTTGFAKQAGNITKNTDPNFTSNLGARIAFGQSDSDLVAATNPSRPLHDAVALEFDFIPGSNQVKFNYLFASEEYYSTYPCQYSDVFALLIRPVSGGPYVNLAILPNNAGPVRVTNIHTDTQFNGVSPLACGAVNAQYFDAYNKEPIVTNYNGKTIPLTAVADVTPGVPYHFKMVLADAGDQGFDSAVFLEGGSFDIGIKIVDGNGTTLPDTLNICDNIPQLLTAQVATVPGMTFQWFKDGAIINGATSVSYTANQPGVYEVRVSIPGNQCSGSAVIKIIGGITPNAQNATLKLCATPTVNTFNLNDATPLITTTSNAVLRFYVNQADADAQNTNYISDVSSFNGTDGQVLYVVVSNGGFCSKKVTLTLSREETPVAQLAATQMSICKGESITLTASGGVTYVWDDAATTGATRTVSPNETTTYMVYAIGAKGCKSLQPARITIEVVPAIVSHLSGGMICTGDQITLDAGQGPNYTYLWNTGDTSQTITVATSGTYSVTIDNGVCTKVFTTRVIQAIIPTITKVDYNENGTMILTASNPSNGPLEYSVDNGITWQDSPIFSSIPKNKLISIRVRVKKTSCEGFLEYFTFVMQNVITPNGDNINDKIDFSGLIGLKDFKASVFDRYGREVYKAEKVRPFWDGYFQGKRLLTSSYWYQITFEDPASKQLTVKTGWILLKNVE</sequence>